<dbReference type="AlphaFoldDB" id="A0A317QKM4"/>
<dbReference type="PANTHER" id="PTHR18901:SF38">
    <property type="entry name" value="PSEUDOURIDINE-5'-PHOSPHATASE"/>
    <property type="match status" value="1"/>
</dbReference>
<accession>A0A317QKM4</accession>
<dbReference type="Gene3D" id="3.40.50.1000">
    <property type="entry name" value="HAD superfamily/HAD-like"/>
    <property type="match status" value="1"/>
</dbReference>
<dbReference type="Proteomes" id="UP000246661">
    <property type="component" value="Unassembled WGS sequence"/>
</dbReference>
<dbReference type="NCBIfam" id="TIGR01509">
    <property type="entry name" value="HAD-SF-IA-v3"/>
    <property type="match status" value="1"/>
</dbReference>
<evidence type="ECO:0000313" key="1">
    <source>
        <dbReference type="EMBL" id="PWW24278.1"/>
    </source>
</evidence>
<proteinExistence type="predicted"/>
<dbReference type="PANTHER" id="PTHR18901">
    <property type="entry name" value="2-DEOXYGLUCOSE-6-PHOSPHATE PHOSPHATASE 2"/>
    <property type="match status" value="1"/>
</dbReference>
<keyword evidence="1" id="KW-0378">Hydrolase</keyword>
<evidence type="ECO:0000313" key="2">
    <source>
        <dbReference type="Proteomes" id="UP000246661"/>
    </source>
</evidence>
<dbReference type="EMBL" id="QGTX01000001">
    <property type="protein sequence ID" value="PWW24278.1"/>
    <property type="molecule type" value="Genomic_DNA"/>
</dbReference>
<dbReference type="InterPro" id="IPR036412">
    <property type="entry name" value="HAD-like_sf"/>
</dbReference>
<dbReference type="SUPFAM" id="SSF56784">
    <property type="entry name" value="HAD-like"/>
    <property type="match status" value="1"/>
</dbReference>
<sequence>MLSTRAAMAGILSTIDPDVHPSCSPGDVRVGETTGQMPNHLAAVMFDMDGTLVESEQHWGEALFALARRLGGELSGPAREATVGTSMATSMRILQADLGIERSPGDTRADIAWVEDAVAGLLAAELHWRPGARELLADVRAAALPTALVTTTPRRLAELVVAQIEAAFPDVPPFDLTVCGDEVPARKPDPAPYLQAAEALGVDPADCVVVEDSGAGVTAGLAAGCAVLGVPSLQPLAPAPGLVLRGTLAGVGVADLERLVLDRQAAAPRS</sequence>
<dbReference type="Gene3D" id="1.10.150.240">
    <property type="entry name" value="Putative phosphatase, domain 2"/>
    <property type="match status" value="1"/>
</dbReference>
<keyword evidence="2" id="KW-1185">Reference proteome</keyword>
<dbReference type="InterPro" id="IPR023198">
    <property type="entry name" value="PGP-like_dom2"/>
</dbReference>
<gene>
    <name evidence="1" type="ORF">JD79_03457</name>
</gene>
<dbReference type="SFLD" id="SFLDG01129">
    <property type="entry name" value="C1.5:_HAD__Beta-PGM__Phosphata"/>
    <property type="match status" value="1"/>
</dbReference>
<dbReference type="InterPro" id="IPR023214">
    <property type="entry name" value="HAD_sf"/>
</dbReference>
<dbReference type="Pfam" id="PF00702">
    <property type="entry name" value="Hydrolase"/>
    <property type="match status" value="1"/>
</dbReference>
<organism evidence="1 2">
    <name type="scientific">Geodermatophilus normandii</name>
    <dbReference type="NCBI Taxonomy" id="1137989"/>
    <lineage>
        <taxon>Bacteria</taxon>
        <taxon>Bacillati</taxon>
        <taxon>Actinomycetota</taxon>
        <taxon>Actinomycetes</taxon>
        <taxon>Geodermatophilales</taxon>
        <taxon>Geodermatophilaceae</taxon>
        <taxon>Geodermatophilus</taxon>
    </lineage>
</organism>
<reference evidence="2" key="1">
    <citation type="submission" date="2018-05" db="EMBL/GenBank/DDBJ databases">
        <authorList>
            <person name="Klenk H.-P."/>
            <person name="Huntemann M."/>
            <person name="Clum A."/>
            <person name="Pillay M."/>
            <person name="Palaniappan K."/>
            <person name="Varghese N."/>
            <person name="Mikhailova N."/>
            <person name="Stamatis D."/>
            <person name="Reddy T."/>
            <person name="Daum C."/>
            <person name="Shapiro N."/>
            <person name="Ivanova N."/>
            <person name="Kyrpides N."/>
            <person name="Woyke T."/>
        </authorList>
    </citation>
    <scope>NUCLEOTIDE SEQUENCE [LARGE SCALE GENOMIC DNA]</scope>
    <source>
        <strain evidence="2">DSM 45417</strain>
    </source>
</reference>
<comment type="caution">
    <text evidence="1">The sequence shown here is derived from an EMBL/GenBank/DDBJ whole genome shotgun (WGS) entry which is preliminary data.</text>
</comment>
<protein>
    <submittedName>
        <fullName evidence="1">HAD superfamily hydrolase (TIGR01509 family)</fullName>
    </submittedName>
</protein>
<dbReference type="InterPro" id="IPR006439">
    <property type="entry name" value="HAD-SF_hydro_IA"/>
</dbReference>
<dbReference type="CDD" id="cd07505">
    <property type="entry name" value="HAD_BPGM-like"/>
    <property type="match status" value="1"/>
</dbReference>
<dbReference type="SFLD" id="SFLDS00003">
    <property type="entry name" value="Haloacid_Dehalogenase"/>
    <property type="match status" value="1"/>
</dbReference>
<dbReference type="GO" id="GO:0016787">
    <property type="term" value="F:hydrolase activity"/>
    <property type="evidence" value="ECO:0007669"/>
    <property type="project" value="UniProtKB-KW"/>
</dbReference>
<name>A0A317QKM4_9ACTN</name>